<sequence>MNSYFQKFAPFISAPVIQWNTYHSELSARFTFLYQTSRIQHAVPVSRLPTY</sequence>
<dbReference type="Proteomes" id="UP000410492">
    <property type="component" value="Unassembled WGS sequence"/>
</dbReference>
<protein>
    <submittedName>
        <fullName evidence="1">Uncharacterized protein</fullName>
    </submittedName>
</protein>
<name>A0A653D289_CALMS</name>
<dbReference type="EMBL" id="CAACVG010009828">
    <property type="protein sequence ID" value="VEN54288.1"/>
    <property type="molecule type" value="Genomic_DNA"/>
</dbReference>
<evidence type="ECO:0000313" key="1">
    <source>
        <dbReference type="EMBL" id="VEN54288.1"/>
    </source>
</evidence>
<dbReference type="AlphaFoldDB" id="A0A653D289"/>
<proteinExistence type="predicted"/>
<reference evidence="1 2" key="1">
    <citation type="submission" date="2019-01" db="EMBL/GenBank/DDBJ databases">
        <authorList>
            <person name="Sayadi A."/>
        </authorList>
    </citation>
    <scope>NUCLEOTIDE SEQUENCE [LARGE SCALE GENOMIC DNA]</scope>
</reference>
<accession>A0A653D289</accession>
<evidence type="ECO:0000313" key="2">
    <source>
        <dbReference type="Proteomes" id="UP000410492"/>
    </source>
</evidence>
<gene>
    <name evidence="1" type="ORF">CALMAC_LOCUS13804</name>
</gene>
<organism evidence="1 2">
    <name type="scientific">Callosobruchus maculatus</name>
    <name type="common">Southern cowpea weevil</name>
    <name type="synonym">Pulse bruchid</name>
    <dbReference type="NCBI Taxonomy" id="64391"/>
    <lineage>
        <taxon>Eukaryota</taxon>
        <taxon>Metazoa</taxon>
        <taxon>Ecdysozoa</taxon>
        <taxon>Arthropoda</taxon>
        <taxon>Hexapoda</taxon>
        <taxon>Insecta</taxon>
        <taxon>Pterygota</taxon>
        <taxon>Neoptera</taxon>
        <taxon>Endopterygota</taxon>
        <taxon>Coleoptera</taxon>
        <taxon>Polyphaga</taxon>
        <taxon>Cucujiformia</taxon>
        <taxon>Chrysomeloidea</taxon>
        <taxon>Chrysomelidae</taxon>
        <taxon>Bruchinae</taxon>
        <taxon>Bruchini</taxon>
        <taxon>Callosobruchus</taxon>
    </lineage>
</organism>
<keyword evidence="2" id="KW-1185">Reference proteome</keyword>